<dbReference type="Pfam" id="PF00651">
    <property type="entry name" value="BTB"/>
    <property type="match status" value="1"/>
</dbReference>
<protein>
    <submittedName>
        <fullName evidence="4">Ankyrin repeat-containing protein</fullName>
    </submittedName>
</protein>
<keyword evidence="2" id="KW-0040">ANK repeat</keyword>
<accession>A0AAV7ZR99</accession>
<keyword evidence="1" id="KW-0677">Repeat</keyword>
<feature type="domain" description="BTB" evidence="3">
    <location>
        <begin position="556"/>
        <end position="626"/>
    </location>
</feature>
<dbReference type="Gene3D" id="3.30.710.10">
    <property type="entry name" value="Potassium Channel Kv1.1, Chain A"/>
    <property type="match status" value="1"/>
</dbReference>
<dbReference type="InterPro" id="IPR000210">
    <property type="entry name" value="BTB/POZ_dom"/>
</dbReference>
<sequence length="667" mass="79018">MTTIENKQEETKKQQRLTIFDVCLDPELTLESLQRYLQESNEKLDLNTETTKIFKGSKHTGYTPLMALCTNPNVTCEMIELFIQKGAAPDFETSDNYEARNALTEMCSNPNVSVPLLETLFKGGCTLKDIESDQFNYFTEIMELCQNPNITWKTLDFLIEQGAMTNAYFFTEMLNPLTYLCRNEGVTAKILRKFMEENTTDPNHDECGAEIGETALTFLCRNPKVTPEMIRIIIDNGAEPNQSNEFNNKEQPFFVICSNPNATPEHFEMLIDKGLRLNGNPYYEECYNSNFVNAISNHDLKTEFLQLAFEKGAKLNLFDQYGNTPLISFLKRKRKLKKQMSHGQLQNLTRILYNFMLYGCDTNQKNKKGKTAFDYLKSIKILTDKQLSFFTEILNIDPNCLENDFKKLLSSGEFSDYKIKEIPVHKLILEIRTGMKCEEIKEILENSPKKILKKDILLFFRWVYFDNIFEEQKQSRKHQFFYNFEAKTRKNEMKFQKKWEINRKKERKREKRRRNRNRKKRNILKQIFQELKLKQEFTKKKLRDSLQELYFDESTKDFTILANKEKDQPIKVHKLLLFTRCKLFLEMFLSIENKSLEEVCDYTKNSMLTLEILIKWLYIEEINIKEKKILENDEKIIEQLLFSIDYYQINPKCNLKFLLSKDKFELI</sequence>
<evidence type="ECO:0000259" key="3">
    <source>
        <dbReference type="PROSITE" id="PS50097"/>
    </source>
</evidence>
<dbReference type="SUPFAM" id="SSF48403">
    <property type="entry name" value="Ankyrin repeat"/>
    <property type="match status" value="1"/>
</dbReference>
<evidence type="ECO:0000256" key="1">
    <source>
        <dbReference type="ARBA" id="ARBA00022737"/>
    </source>
</evidence>
<dbReference type="InterPro" id="IPR011333">
    <property type="entry name" value="SKP1/BTB/POZ_sf"/>
</dbReference>
<reference evidence="4" key="1">
    <citation type="submission" date="2022-08" db="EMBL/GenBank/DDBJ databases">
        <title>Novel sulphate-reducing endosymbionts in the free-living metamonad Anaeramoeba.</title>
        <authorList>
            <person name="Jerlstrom-Hultqvist J."/>
            <person name="Cepicka I."/>
            <person name="Gallot-Lavallee L."/>
            <person name="Salas-Leiva D."/>
            <person name="Curtis B.A."/>
            <person name="Zahonova K."/>
            <person name="Pipaliya S."/>
            <person name="Dacks J."/>
            <person name="Roger A.J."/>
        </authorList>
    </citation>
    <scope>NUCLEOTIDE SEQUENCE</scope>
    <source>
        <strain evidence="4">Busselton2</strain>
    </source>
</reference>
<dbReference type="PANTHER" id="PTHR24126">
    <property type="entry name" value="ANKYRIN REPEAT, PH AND SEC7 DOMAIN CONTAINING PROTEIN SECG-RELATED"/>
    <property type="match status" value="1"/>
</dbReference>
<dbReference type="AlphaFoldDB" id="A0AAV7ZR99"/>
<dbReference type="InterPro" id="IPR002110">
    <property type="entry name" value="Ankyrin_rpt"/>
</dbReference>
<gene>
    <name evidence="4" type="ORF">M0812_10318</name>
</gene>
<dbReference type="PANTHER" id="PTHR24126:SF14">
    <property type="entry name" value="ANK_REP_REGION DOMAIN-CONTAINING PROTEIN"/>
    <property type="match status" value="1"/>
</dbReference>
<dbReference type="Gene3D" id="1.25.40.20">
    <property type="entry name" value="Ankyrin repeat-containing domain"/>
    <property type="match status" value="2"/>
</dbReference>
<dbReference type="PROSITE" id="PS50097">
    <property type="entry name" value="BTB"/>
    <property type="match status" value="1"/>
</dbReference>
<organism evidence="4 5">
    <name type="scientific">Anaeramoeba flamelloides</name>
    <dbReference type="NCBI Taxonomy" id="1746091"/>
    <lineage>
        <taxon>Eukaryota</taxon>
        <taxon>Metamonada</taxon>
        <taxon>Anaeramoebidae</taxon>
        <taxon>Anaeramoeba</taxon>
    </lineage>
</organism>
<dbReference type="SMART" id="SM00248">
    <property type="entry name" value="ANK"/>
    <property type="match status" value="5"/>
</dbReference>
<dbReference type="InterPro" id="IPR036770">
    <property type="entry name" value="Ankyrin_rpt-contain_sf"/>
</dbReference>
<comment type="caution">
    <text evidence="4">The sequence shown here is derived from an EMBL/GenBank/DDBJ whole genome shotgun (WGS) entry which is preliminary data.</text>
</comment>
<evidence type="ECO:0000256" key="2">
    <source>
        <dbReference type="ARBA" id="ARBA00023043"/>
    </source>
</evidence>
<name>A0AAV7ZR99_9EUKA</name>
<proteinExistence type="predicted"/>
<dbReference type="CDD" id="cd18186">
    <property type="entry name" value="BTB_POZ_ZBTB_KLHL-like"/>
    <property type="match status" value="1"/>
</dbReference>
<dbReference type="Proteomes" id="UP001146793">
    <property type="component" value="Unassembled WGS sequence"/>
</dbReference>
<dbReference type="EMBL" id="JANTQA010000023">
    <property type="protein sequence ID" value="KAJ3444464.1"/>
    <property type="molecule type" value="Genomic_DNA"/>
</dbReference>
<evidence type="ECO:0000313" key="5">
    <source>
        <dbReference type="Proteomes" id="UP001146793"/>
    </source>
</evidence>
<evidence type="ECO:0000313" key="4">
    <source>
        <dbReference type="EMBL" id="KAJ3444464.1"/>
    </source>
</evidence>
<dbReference type="SUPFAM" id="SSF54695">
    <property type="entry name" value="POZ domain"/>
    <property type="match status" value="1"/>
</dbReference>